<feature type="domain" description="T-SNARE coiled-coil homology" evidence="9">
    <location>
        <begin position="109"/>
        <end position="171"/>
    </location>
</feature>
<feature type="coiled-coil region" evidence="6">
    <location>
        <begin position="147"/>
        <end position="174"/>
    </location>
</feature>
<feature type="compositionally biased region" description="Low complexity" evidence="7">
    <location>
        <begin position="89"/>
        <end position="103"/>
    </location>
</feature>
<gene>
    <name evidence="10" type="ORF">ASEP1449_LOCUS2459</name>
</gene>
<evidence type="ECO:0000259" key="9">
    <source>
        <dbReference type="PROSITE" id="PS50192"/>
    </source>
</evidence>
<keyword evidence="4 8" id="KW-1133">Transmembrane helix</keyword>
<accession>A0A7S2U747</accession>
<feature type="compositionally biased region" description="Polar residues" evidence="7">
    <location>
        <begin position="78"/>
        <end position="88"/>
    </location>
</feature>
<dbReference type="CDD" id="cd15841">
    <property type="entry name" value="SNARE_Qc"/>
    <property type="match status" value="1"/>
</dbReference>
<dbReference type="GO" id="GO:0005737">
    <property type="term" value="C:cytoplasm"/>
    <property type="evidence" value="ECO:0007669"/>
    <property type="project" value="UniProtKB-ARBA"/>
</dbReference>
<keyword evidence="2" id="KW-0813">Transport</keyword>
<protein>
    <recommendedName>
        <fullName evidence="9">t-SNARE coiled-coil homology domain-containing protein</fullName>
    </recommendedName>
</protein>
<comment type="subcellular location">
    <subcellularLocation>
        <location evidence="1">Membrane</location>
        <topology evidence="1">Single-pass membrane protein</topology>
    </subcellularLocation>
</comment>
<keyword evidence="3 8" id="KW-0812">Transmembrane</keyword>
<evidence type="ECO:0000313" key="10">
    <source>
        <dbReference type="EMBL" id="CAD9810636.1"/>
    </source>
</evidence>
<dbReference type="GO" id="GO:0012505">
    <property type="term" value="C:endomembrane system"/>
    <property type="evidence" value="ECO:0007669"/>
    <property type="project" value="UniProtKB-ARBA"/>
</dbReference>
<proteinExistence type="predicted"/>
<evidence type="ECO:0000256" key="1">
    <source>
        <dbReference type="ARBA" id="ARBA00004167"/>
    </source>
</evidence>
<evidence type="ECO:0000256" key="8">
    <source>
        <dbReference type="SAM" id="Phobius"/>
    </source>
</evidence>
<dbReference type="PROSITE" id="PS50192">
    <property type="entry name" value="T_SNARE"/>
    <property type="match status" value="1"/>
</dbReference>
<dbReference type="InterPro" id="IPR000727">
    <property type="entry name" value="T_SNARE_dom"/>
</dbReference>
<dbReference type="AlphaFoldDB" id="A0A7S2U747"/>
<name>A0A7S2U747_9STRA</name>
<evidence type="ECO:0000256" key="6">
    <source>
        <dbReference type="SAM" id="Coils"/>
    </source>
</evidence>
<dbReference type="Gene3D" id="1.20.5.110">
    <property type="match status" value="1"/>
</dbReference>
<organism evidence="10">
    <name type="scientific">Attheya septentrionalis</name>
    <dbReference type="NCBI Taxonomy" id="420275"/>
    <lineage>
        <taxon>Eukaryota</taxon>
        <taxon>Sar</taxon>
        <taxon>Stramenopiles</taxon>
        <taxon>Ochrophyta</taxon>
        <taxon>Bacillariophyta</taxon>
        <taxon>Coscinodiscophyceae</taxon>
        <taxon>Chaetocerotophycidae</taxon>
        <taxon>Chaetocerotales</taxon>
        <taxon>Attheyaceae</taxon>
        <taxon>Attheya</taxon>
    </lineage>
</organism>
<keyword evidence="5 8" id="KW-0472">Membrane</keyword>
<feature type="transmembrane region" description="Helical" evidence="8">
    <location>
        <begin position="176"/>
        <end position="196"/>
    </location>
</feature>
<reference evidence="10" key="1">
    <citation type="submission" date="2021-01" db="EMBL/GenBank/DDBJ databases">
        <authorList>
            <person name="Corre E."/>
            <person name="Pelletier E."/>
            <person name="Niang G."/>
            <person name="Scheremetjew M."/>
            <person name="Finn R."/>
            <person name="Kale V."/>
            <person name="Holt S."/>
            <person name="Cochrane G."/>
            <person name="Meng A."/>
            <person name="Brown T."/>
            <person name="Cohen L."/>
        </authorList>
    </citation>
    <scope>NUCLEOTIDE SEQUENCE</scope>
    <source>
        <strain evidence="10">CCMP2084</strain>
    </source>
</reference>
<evidence type="ECO:0000256" key="4">
    <source>
        <dbReference type="ARBA" id="ARBA00022989"/>
    </source>
</evidence>
<dbReference type="SUPFAM" id="SSF58038">
    <property type="entry name" value="SNARE fusion complex"/>
    <property type="match status" value="1"/>
</dbReference>
<evidence type="ECO:0000256" key="5">
    <source>
        <dbReference type="ARBA" id="ARBA00023136"/>
    </source>
</evidence>
<evidence type="ECO:0000256" key="7">
    <source>
        <dbReference type="SAM" id="MobiDB-lite"/>
    </source>
</evidence>
<evidence type="ECO:0000256" key="3">
    <source>
        <dbReference type="ARBA" id="ARBA00022692"/>
    </source>
</evidence>
<keyword evidence="6" id="KW-0175">Coiled coil</keyword>
<dbReference type="PANTHER" id="PTHR12791">
    <property type="entry name" value="GOLGI SNARE BET1-RELATED"/>
    <property type="match status" value="1"/>
</dbReference>
<feature type="region of interest" description="Disordered" evidence="7">
    <location>
        <begin position="78"/>
        <end position="103"/>
    </location>
</feature>
<dbReference type="GO" id="GO:0016020">
    <property type="term" value="C:membrane"/>
    <property type="evidence" value="ECO:0007669"/>
    <property type="project" value="UniProtKB-SubCell"/>
</dbReference>
<dbReference type="EMBL" id="HBHQ01003704">
    <property type="protein sequence ID" value="CAD9810636.1"/>
    <property type="molecule type" value="Transcribed_RNA"/>
</dbReference>
<sequence>MGTVAAWDDDYARLARASSQLRATGSASRLPPGPSRDAQINSIRAGIDRLLNELQHISLTGGEVNRRRHLCENLRTTLVSGPQNTGHTNSSLYESSQQNNNQQQMSQTSMALRQQDGMIDELAVGVSRLKDQTRLIGDEARLHVQLLDDIDNDVERAQEGMEAETRRAKQLKEDKSVWKLYFWIAGLSILLFLLILKGLS</sequence>
<evidence type="ECO:0000256" key="2">
    <source>
        <dbReference type="ARBA" id="ARBA00022448"/>
    </source>
</evidence>